<organism evidence="1">
    <name type="scientific">marine sediment metagenome</name>
    <dbReference type="NCBI Taxonomy" id="412755"/>
    <lineage>
        <taxon>unclassified sequences</taxon>
        <taxon>metagenomes</taxon>
        <taxon>ecological metagenomes</taxon>
    </lineage>
</organism>
<dbReference type="AlphaFoldDB" id="A0A0F9PCC2"/>
<dbReference type="EMBL" id="LAZR01006592">
    <property type="protein sequence ID" value="KKM91022.1"/>
    <property type="molecule type" value="Genomic_DNA"/>
</dbReference>
<comment type="caution">
    <text evidence="1">The sequence shown here is derived from an EMBL/GenBank/DDBJ whole genome shotgun (WGS) entry which is preliminary data.</text>
</comment>
<reference evidence="1" key="1">
    <citation type="journal article" date="2015" name="Nature">
        <title>Complex archaea that bridge the gap between prokaryotes and eukaryotes.</title>
        <authorList>
            <person name="Spang A."/>
            <person name="Saw J.H."/>
            <person name="Jorgensen S.L."/>
            <person name="Zaremba-Niedzwiedzka K."/>
            <person name="Martijn J."/>
            <person name="Lind A.E."/>
            <person name="van Eijk R."/>
            <person name="Schleper C."/>
            <person name="Guy L."/>
            <person name="Ettema T.J."/>
        </authorList>
    </citation>
    <scope>NUCLEOTIDE SEQUENCE</scope>
</reference>
<accession>A0A0F9PCC2</accession>
<name>A0A0F9PCC2_9ZZZZ</name>
<evidence type="ECO:0000313" key="1">
    <source>
        <dbReference type="EMBL" id="KKM91022.1"/>
    </source>
</evidence>
<sequence>MGSTIDMYIFKNPKFKKEIKLIEKKITKKFQN</sequence>
<protein>
    <submittedName>
        <fullName evidence="1">Uncharacterized protein</fullName>
    </submittedName>
</protein>
<proteinExistence type="predicted"/>
<gene>
    <name evidence="1" type="ORF">LCGC14_1232740</name>
</gene>